<name>E3SLK8_9CAUD</name>
<reference evidence="1 2" key="1">
    <citation type="journal article" date="2010" name="Environ. Microbiol.">
        <title>Genomic analysis of oceanic cyanobacterial myoviruses compared with T4-like myoviruses from diverse hosts and environments.</title>
        <authorList>
            <person name="Sullivan M.B."/>
            <person name="Huang K.H."/>
            <person name="Ignacio-Espinoza J.C."/>
            <person name="Berlin A.M."/>
            <person name="Kelly L."/>
            <person name="Weigele P.R."/>
            <person name="DeFrancesco A.S."/>
            <person name="Kern S.E."/>
            <person name="Thompson L.R."/>
            <person name="Young S."/>
            <person name="Yandava C."/>
            <person name="Fu R."/>
            <person name="Krastins B."/>
            <person name="Chase M."/>
            <person name="Sarracino D."/>
            <person name="Osburne M.S."/>
            <person name="Henn M.R."/>
            <person name="Chisholm S.W."/>
        </authorList>
    </citation>
    <scope>NUCLEOTIDE SEQUENCE [LARGE SCALE GENOMIC DNA]</scope>
    <source>
        <strain evidence="1">8109-3</strain>
    </source>
</reference>
<dbReference type="EMBL" id="GU071098">
    <property type="protein sequence ID" value="ADO98356.1"/>
    <property type="molecule type" value="Genomic_DNA"/>
</dbReference>
<sequence>MGDMKIGDQVRFLGCTPEQVRWGNNDDPTLKLIKGNTYLVEHVEIRAQHTKIKLIGVDGNFNSVCFEKAVGCIRQAKPLDYREDYDSIPNRY</sequence>
<protein>
    <submittedName>
        <fullName evidence="1">Uncharacterized protein</fullName>
    </submittedName>
</protein>
<evidence type="ECO:0000313" key="2">
    <source>
        <dbReference type="Proteomes" id="UP000006527"/>
    </source>
</evidence>
<dbReference type="OrthoDB" id="38554at10239"/>
<accession>E3SLK8</accession>
<gene>
    <name evidence="1" type="ORF">SSSM7_295</name>
</gene>
<evidence type="ECO:0000313" key="1">
    <source>
        <dbReference type="EMBL" id="ADO98356.1"/>
    </source>
</evidence>
<organism evidence="1 2">
    <name type="scientific">Synechococcus phage S-SSM7</name>
    <dbReference type="NCBI Taxonomy" id="445686"/>
    <lineage>
        <taxon>Viruses</taxon>
        <taxon>Duplodnaviria</taxon>
        <taxon>Heunggongvirae</taxon>
        <taxon>Uroviricota</taxon>
        <taxon>Caudoviricetes</taxon>
        <taxon>Pantevenvirales</taxon>
        <taxon>Kyanoviridae</taxon>
        <taxon>Lipsvirus</taxon>
        <taxon>Lipsvirus ssm7</taxon>
    </lineage>
</organism>
<proteinExistence type="predicted"/>
<keyword evidence="2" id="KW-1185">Reference proteome</keyword>
<dbReference type="KEGG" id="vg:10328860"/>
<dbReference type="Proteomes" id="UP000006527">
    <property type="component" value="Segment"/>
</dbReference>
<dbReference type="RefSeq" id="YP_004324343.1">
    <property type="nucleotide sequence ID" value="NC_015287.1"/>
</dbReference>
<dbReference type="GeneID" id="10328860"/>